<dbReference type="Proteomes" id="UP000179807">
    <property type="component" value="Unassembled WGS sequence"/>
</dbReference>
<dbReference type="GO" id="GO:0004674">
    <property type="term" value="F:protein serine/threonine kinase activity"/>
    <property type="evidence" value="ECO:0007669"/>
    <property type="project" value="UniProtKB-KW"/>
</dbReference>
<dbReference type="SUPFAM" id="SSF56112">
    <property type="entry name" value="Protein kinase-like (PK-like)"/>
    <property type="match status" value="1"/>
</dbReference>
<dbReference type="Pfam" id="PF00069">
    <property type="entry name" value="Pkinase"/>
    <property type="match status" value="1"/>
</dbReference>
<evidence type="ECO:0000313" key="7">
    <source>
        <dbReference type="EMBL" id="OHS99706.1"/>
    </source>
</evidence>
<protein>
    <submittedName>
        <fullName evidence="7">CAMK family protein kinase</fullName>
    </submittedName>
</protein>
<evidence type="ECO:0000256" key="4">
    <source>
        <dbReference type="ARBA" id="ARBA00022777"/>
    </source>
</evidence>
<reference evidence="7" key="1">
    <citation type="submission" date="2016-10" db="EMBL/GenBank/DDBJ databases">
        <authorList>
            <person name="Benchimol M."/>
            <person name="Almeida L.G."/>
            <person name="Vasconcelos A.T."/>
            <person name="Perreira-Neves A."/>
            <person name="Rosa I.A."/>
            <person name="Tasca T."/>
            <person name="Bogo M.R."/>
            <person name="de Souza W."/>
        </authorList>
    </citation>
    <scope>NUCLEOTIDE SEQUENCE [LARGE SCALE GENOMIC DNA]</scope>
    <source>
        <strain evidence="7">K</strain>
    </source>
</reference>
<dbReference type="EMBL" id="MLAK01000992">
    <property type="protein sequence ID" value="OHS99706.1"/>
    <property type="molecule type" value="Genomic_DNA"/>
</dbReference>
<evidence type="ECO:0000256" key="3">
    <source>
        <dbReference type="ARBA" id="ARBA00022741"/>
    </source>
</evidence>
<evidence type="ECO:0000259" key="6">
    <source>
        <dbReference type="PROSITE" id="PS50011"/>
    </source>
</evidence>
<dbReference type="GO" id="GO:0005524">
    <property type="term" value="F:ATP binding"/>
    <property type="evidence" value="ECO:0007669"/>
    <property type="project" value="UniProtKB-KW"/>
</dbReference>
<dbReference type="GeneID" id="94844006"/>
<keyword evidence="3" id="KW-0547">Nucleotide-binding</keyword>
<name>A0A1J4JKV0_9EUKA</name>
<gene>
    <name evidence="7" type="ORF">TRFO_33831</name>
</gene>
<dbReference type="SMART" id="SM00220">
    <property type="entry name" value="S_TKc"/>
    <property type="match status" value="1"/>
</dbReference>
<evidence type="ECO:0000256" key="5">
    <source>
        <dbReference type="ARBA" id="ARBA00022840"/>
    </source>
</evidence>
<dbReference type="VEuPathDB" id="TrichDB:TRFO_33831"/>
<organism evidence="7 8">
    <name type="scientific">Tritrichomonas foetus</name>
    <dbReference type="NCBI Taxonomy" id="1144522"/>
    <lineage>
        <taxon>Eukaryota</taxon>
        <taxon>Metamonada</taxon>
        <taxon>Parabasalia</taxon>
        <taxon>Tritrichomonadida</taxon>
        <taxon>Tritrichomonadidae</taxon>
        <taxon>Tritrichomonas</taxon>
    </lineage>
</organism>
<dbReference type="GO" id="GO:0005634">
    <property type="term" value="C:nucleus"/>
    <property type="evidence" value="ECO:0007669"/>
    <property type="project" value="TreeGrafter"/>
</dbReference>
<keyword evidence="5" id="KW-0067">ATP-binding</keyword>
<dbReference type="PROSITE" id="PS50011">
    <property type="entry name" value="PROTEIN_KINASE_DOM"/>
    <property type="match status" value="1"/>
</dbReference>
<evidence type="ECO:0000313" key="8">
    <source>
        <dbReference type="Proteomes" id="UP000179807"/>
    </source>
</evidence>
<dbReference type="PANTHER" id="PTHR24345">
    <property type="entry name" value="SERINE/THREONINE-PROTEIN KINASE PLK"/>
    <property type="match status" value="1"/>
</dbReference>
<dbReference type="AlphaFoldDB" id="A0A1J4JKV0"/>
<keyword evidence="8" id="KW-1185">Reference proteome</keyword>
<dbReference type="CDD" id="cd00180">
    <property type="entry name" value="PKc"/>
    <property type="match status" value="1"/>
</dbReference>
<dbReference type="InterPro" id="IPR011009">
    <property type="entry name" value="Kinase-like_dom_sf"/>
</dbReference>
<keyword evidence="4 7" id="KW-0418">Kinase</keyword>
<dbReference type="InterPro" id="IPR000719">
    <property type="entry name" value="Prot_kinase_dom"/>
</dbReference>
<dbReference type="PANTHER" id="PTHR24345:SF0">
    <property type="entry name" value="CELL CYCLE SERINE_THREONINE-PROTEIN KINASE CDC5_MSD2"/>
    <property type="match status" value="1"/>
</dbReference>
<sequence length="348" mass="40035">MFVTSPSTTYKLEQKLQHTTTFTEYYAHDTSTETPVCIRLYQKDVQYIQHTEVDWNVIKHISHPLVPKFIDFFPTDDSFVLVSEYFSKISLTQLLNDCDQTLSEDKVWTIIKQLLTVLHFLHRLSVAHCGINPDNILVDSRTLEIRLTNFSNATGINFPPPKTSEYIISPPEIVTRAQNVKSYLADTFNVGVLMYSMITGKKPWSYFDRESLQEDYLNRIIEKPEKMSSACFGLVEKLIALNPSMRYSCEQALHHYWITKGRNKVIPTVLLKRAQLQVPILRNRVFSPTSPDSKAYSPEPQRLYLKLPERSNSMLPGGSPVWKTRLKLNNSFIKSAQIRMVGEALALP</sequence>
<keyword evidence="1" id="KW-0723">Serine/threonine-protein kinase</keyword>
<dbReference type="Gene3D" id="1.10.510.10">
    <property type="entry name" value="Transferase(Phosphotransferase) domain 1"/>
    <property type="match status" value="1"/>
</dbReference>
<dbReference type="RefSeq" id="XP_068352843.1">
    <property type="nucleotide sequence ID" value="XM_068509302.1"/>
</dbReference>
<keyword evidence="2" id="KW-0808">Transferase</keyword>
<accession>A0A1J4JKV0</accession>
<feature type="domain" description="Protein kinase" evidence="6">
    <location>
        <begin position="10"/>
        <end position="258"/>
    </location>
</feature>
<comment type="caution">
    <text evidence="7">The sequence shown here is derived from an EMBL/GenBank/DDBJ whole genome shotgun (WGS) entry which is preliminary data.</text>
</comment>
<evidence type="ECO:0000256" key="2">
    <source>
        <dbReference type="ARBA" id="ARBA00022679"/>
    </source>
</evidence>
<proteinExistence type="predicted"/>
<evidence type="ECO:0000256" key="1">
    <source>
        <dbReference type="ARBA" id="ARBA00022527"/>
    </source>
</evidence>